<dbReference type="Proteomes" id="UP000032633">
    <property type="component" value="Chromosome"/>
</dbReference>
<comment type="caution">
    <text evidence="6">Lacks conserved residue(s) required for the propagation of feature annotation.</text>
</comment>
<dbReference type="KEGG" id="pbj:VN24_10160"/>
<dbReference type="PATRIC" id="fig|1126833.4.peg.2245"/>
<dbReference type="PANTHER" id="PTHR31760">
    <property type="entry name" value="S-ADENOSYL-L-METHIONINE-DEPENDENT METHYLTRANSFERASES SUPERFAMILY PROTEIN"/>
    <property type="match status" value="1"/>
</dbReference>
<evidence type="ECO:0000256" key="4">
    <source>
        <dbReference type="ARBA" id="ARBA00022679"/>
    </source>
</evidence>
<dbReference type="InterPro" id="IPR003682">
    <property type="entry name" value="rRNA_ssu_MeTfrase_G"/>
</dbReference>
<feature type="region of interest" description="Disordered" evidence="7">
    <location>
        <begin position="228"/>
        <end position="249"/>
    </location>
</feature>
<dbReference type="GO" id="GO:0070043">
    <property type="term" value="F:rRNA (guanine-N7-)-methyltransferase activity"/>
    <property type="evidence" value="ECO:0007669"/>
    <property type="project" value="UniProtKB-UniRule"/>
</dbReference>
<dbReference type="EMBL" id="CP011058">
    <property type="protein sequence ID" value="AJY74887.1"/>
    <property type="molecule type" value="Genomic_DNA"/>
</dbReference>
<dbReference type="FunFam" id="3.40.50.150:FF:000041">
    <property type="entry name" value="Ribosomal RNA small subunit methyltransferase G"/>
    <property type="match status" value="1"/>
</dbReference>
<comment type="similarity">
    <text evidence="6">Belongs to the methyltransferase superfamily. RNA methyltransferase RsmG family.</text>
</comment>
<evidence type="ECO:0000256" key="2">
    <source>
        <dbReference type="ARBA" id="ARBA00022552"/>
    </source>
</evidence>
<keyword evidence="5 6" id="KW-0949">S-adenosyl-L-methionine</keyword>
<feature type="binding site" evidence="6">
    <location>
        <position position="152"/>
    </location>
    <ligand>
        <name>S-adenosyl-L-methionine</name>
        <dbReference type="ChEBI" id="CHEBI:59789"/>
    </ligand>
</feature>
<evidence type="ECO:0000256" key="3">
    <source>
        <dbReference type="ARBA" id="ARBA00022603"/>
    </source>
</evidence>
<gene>
    <name evidence="6" type="primary">rsmG</name>
    <name evidence="8" type="ORF">VN24_10160</name>
</gene>
<keyword evidence="1 6" id="KW-0963">Cytoplasm</keyword>
<dbReference type="SUPFAM" id="SSF53335">
    <property type="entry name" value="S-adenosyl-L-methionine-dependent methyltransferases"/>
    <property type="match status" value="1"/>
</dbReference>
<dbReference type="HAMAP" id="MF_00074">
    <property type="entry name" value="16SrRNA_methyltr_G"/>
    <property type="match status" value="1"/>
</dbReference>
<reference evidence="8 9" key="1">
    <citation type="journal article" date="2015" name="J. Biotechnol.">
        <title>Complete genome sequence of Paenibacillus beijingensis 7188(T) (=DSM 24997(T)), a novel rhizobacterium from jujube garden soil.</title>
        <authorList>
            <person name="Kwak Y."/>
            <person name="Shin J.H."/>
        </authorList>
    </citation>
    <scope>NUCLEOTIDE SEQUENCE [LARGE SCALE GENOMIC DNA]</scope>
    <source>
        <strain evidence="8 9">DSM 24997</strain>
    </source>
</reference>
<dbReference type="HOGENOM" id="CLU_065341_0_0_9"/>
<keyword evidence="9" id="KW-1185">Reference proteome</keyword>
<evidence type="ECO:0000256" key="6">
    <source>
        <dbReference type="HAMAP-Rule" id="MF_00074"/>
    </source>
</evidence>
<dbReference type="EC" id="2.1.1.-" evidence="6"/>
<feature type="binding site" evidence="6">
    <location>
        <position position="87"/>
    </location>
    <ligand>
        <name>S-adenosyl-L-methionine</name>
        <dbReference type="ChEBI" id="CHEBI:59789"/>
    </ligand>
</feature>
<dbReference type="NCBIfam" id="TIGR00138">
    <property type="entry name" value="rsmG_gidB"/>
    <property type="match status" value="1"/>
</dbReference>
<proteinExistence type="inferred from homology"/>
<dbReference type="Gene3D" id="3.40.50.150">
    <property type="entry name" value="Vaccinia Virus protein VP39"/>
    <property type="match status" value="1"/>
</dbReference>
<dbReference type="OrthoDB" id="9808773at2"/>
<sequence length="249" mass="28061">MTALDDTVQQFQQLMTGRRLPLSPHQLEQFETYYRELVEWNEKMNLTGITEKAAVYEKHFFDSVSLSFFLDIASITRIADIGSGAGFPSLPLKICFPHLQVTIVDSLNKRIQFLKHLTDALGLTDVECIHGRAEDVARMPAHRDAYPLVTARAVARLQGLNELCLPFVQKDGWFAAMKGADTAEEVEEAAFSLRELKAKVERVESFQLPYEQSERAIVLIRKTGPTPKTYPRKAGIPLKQPLMGSKLGR</sequence>
<evidence type="ECO:0000256" key="1">
    <source>
        <dbReference type="ARBA" id="ARBA00022490"/>
    </source>
</evidence>
<comment type="subcellular location">
    <subcellularLocation>
        <location evidence="6">Cytoplasm</location>
    </subcellularLocation>
</comment>
<dbReference type="RefSeq" id="WP_045670320.1">
    <property type="nucleotide sequence ID" value="NZ_CP011058.1"/>
</dbReference>
<protein>
    <recommendedName>
        <fullName evidence="6">Ribosomal RNA small subunit methyltransferase G</fullName>
        <ecNumber evidence="6">2.1.1.-</ecNumber>
    </recommendedName>
    <alternativeName>
        <fullName evidence="6">16S rRNA 7-methylguanosine methyltransferase</fullName>
        <shortName evidence="6">16S rRNA m7G methyltransferase</shortName>
    </alternativeName>
</protein>
<reference evidence="9" key="2">
    <citation type="submission" date="2015-03" db="EMBL/GenBank/DDBJ databases">
        <title>Genome sequence of Paenibacillus beijingensis strain DSM 24997T.</title>
        <authorList>
            <person name="Kwak Y."/>
            <person name="Shin J.-H."/>
        </authorList>
    </citation>
    <scope>NUCLEOTIDE SEQUENCE [LARGE SCALE GENOMIC DNA]</scope>
    <source>
        <strain evidence="9">DSM 24997</strain>
    </source>
</reference>
<feature type="binding site" evidence="6">
    <location>
        <position position="82"/>
    </location>
    <ligand>
        <name>S-adenosyl-L-methionine</name>
        <dbReference type="ChEBI" id="CHEBI:59789"/>
    </ligand>
</feature>
<dbReference type="Pfam" id="PF02527">
    <property type="entry name" value="GidB"/>
    <property type="match status" value="1"/>
</dbReference>
<evidence type="ECO:0000256" key="5">
    <source>
        <dbReference type="ARBA" id="ARBA00022691"/>
    </source>
</evidence>
<dbReference type="InterPro" id="IPR029063">
    <property type="entry name" value="SAM-dependent_MTases_sf"/>
</dbReference>
<keyword evidence="4 6" id="KW-0808">Transferase</keyword>
<evidence type="ECO:0000313" key="9">
    <source>
        <dbReference type="Proteomes" id="UP000032633"/>
    </source>
</evidence>
<dbReference type="STRING" id="1126833.VN24_10160"/>
<dbReference type="GO" id="GO:0005829">
    <property type="term" value="C:cytosol"/>
    <property type="evidence" value="ECO:0007669"/>
    <property type="project" value="TreeGrafter"/>
</dbReference>
<comment type="function">
    <text evidence="6">Specifically methylates the N7 position of guanine in position 535 of 16S rRNA.</text>
</comment>
<organism evidence="8 9">
    <name type="scientific">Paenibacillus beijingensis</name>
    <dbReference type="NCBI Taxonomy" id="1126833"/>
    <lineage>
        <taxon>Bacteria</taxon>
        <taxon>Bacillati</taxon>
        <taxon>Bacillota</taxon>
        <taxon>Bacilli</taxon>
        <taxon>Bacillales</taxon>
        <taxon>Paenibacillaceae</taxon>
        <taxon>Paenibacillus</taxon>
    </lineage>
</organism>
<keyword evidence="3 6" id="KW-0489">Methyltransferase</keyword>
<dbReference type="PIRSF" id="PIRSF003078">
    <property type="entry name" value="GidB"/>
    <property type="match status" value="1"/>
</dbReference>
<keyword evidence="2 6" id="KW-0698">rRNA processing</keyword>
<accession>A0A0D5NIS1</accession>
<dbReference type="PANTHER" id="PTHR31760:SF0">
    <property type="entry name" value="S-ADENOSYL-L-METHIONINE-DEPENDENT METHYLTRANSFERASES SUPERFAMILY PROTEIN"/>
    <property type="match status" value="1"/>
</dbReference>
<dbReference type="AlphaFoldDB" id="A0A0D5NIS1"/>
<evidence type="ECO:0000256" key="7">
    <source>
        <dbReference type="SAM" id="MobiDB-lite"/>
    </source>
</evidence>
<evidence type="ECO:0000313" key="8">
    <source>
        <dbReference type="EMBL" id="AJY74887.1"/>
    </source>
</evidence>
<name>A0A0D5NIS1_9BACL</name>
<feature type="binding site" evidence="6">
    <location>
        <begin position="133"/>
        <end position="134"/>
    </location>
    <ligand>
        <name>S-adenosyl-L-methionine</name>
        <dbReference type="ChEBI" id="CHEBI:59789"/>
    </ligand>
</feature>